<evidence type="ECO:0000313" key="4">
    <source>
        <dbReference type="Proteomes" id="UP001172791"/>
    </source>
</evidence>
<evidence type="ECO:0000313" key="2">
    <source>
        <dbReference type="EMBL" id="MDN4578195.1"/>
    </source>
</evidence>
<evidence type="ECO:0000313" key="3">
    <source>
        <dbReference type="Proteomes" id="UP001172788"/>
    </source>
</evidence>
<evidence type="ECO:0000313" key="1">
    <source>
        <dbReference type="EMBL" id="MDN4573653.1"/>
    </source>
</evidence>
<dbReference type="Proteomes" id="UP001172788">
    <property type="component" value="Unassembled WGS sequence"/>
</dbReference>
<organism evidence="1 4">
    <name type="scientific">Pandoraea cepalis</name>
    <dbReference type="NCBI Taxonomy" id="2508294"/>
    <lineage>
        <taxon>Bacteria</taxon>
        <taxon>Pseudomonadati</taxon>
        <taxon>Pseudomonadota</taxon>
        <taxon>Betaproteobacteria</taxon>
        <taxon>Burkholderiales</taxon>
        <taxon>Burkholderiaceae</taxon>
        <taxon>Pandoraea</taxon>
    </lineage>
</organism>
<dbReference type="Proteomes" id="UP001172791">
    <property type="component" value="Unassembled WGS sequence"/>
</dbReference>
<comment type="caution">
    <text evidence="1">The sequence shown here is derived from an EMBL/GenBank/DDBJ whole genome shotgun (WGS) entry which is preliminary data.</text>
</comment>
<accession>A0AAW7MM30</accession>
<sequence>MPTSLKRERQTLIDRWIADAQVRHVPGAVTDGFALYNAFCSHGGAVAEAVTETEFFASMRKALGRNLAVRWQGRPNHMAVLADNVLSYQTGNDIDLLPDFDPAPPTSAERAIWNWPHRRLRKAVEQEIAAGRQLAVAVRQQWRMAYDGNAWRPVDDTRLRAAFARCFALFGIGKMGQSAYQMALDAVMKDLEVPALVLARNAAVTVEGSGRMRAYRVQPGAGSSHDRTLDWSDVDEATGEYRPIIRRGEPHVLDALLGDMYAYDQEVLDSIMECAHIRAEGRELRQAADEVTEQPTAPRGQRRL</sequence>
<name>A0AAW7MM30_9BURK</name>
<gene>
    <name evidence="1" type="ORF">DBA34_10325</name>
    <name evidence="2" type="ORF">DBB29_08705</name>
</gene>
<proteinExistence type="predicted"/>
<dbReference type="AlphaFoldDB" id="A0AAW7MM30"/>
<keyword evidence="3" id="KW-1185">Reference proteome</keyword>
<dbReference type="EMBL" id="QAIC01000037">
    <property type="protein sequence ID" value="MDN4573653.1"/>
    <property type="molecule type" value="Genomic_DNA"/>
</dbReference>
<evidence type="ECO:0008006" key="5">
    <source>
        <dbReference type="Google" id="ProtNLM"/>
    </source>
</evidence>
<reference evidence="1" key="1">
    <citation type="submission" date="2018-04" db="EMBL/GenBank/DDBJ databases">
        <authorList>
            <person name="Jy Z."/>
        </authorList>
    </citation>
    <scope>NUCLEOTIDE SEQUENCE</scope>
    <source>
        <strain evidence="2">AS13</strain>
        <strain evidence="1">LA18</strain>
    </source>
</reference>
<protein>
    <recommendedName>
        <fullName evidence="5">Integrase</fullName>
    </recommendedName>
</protein>
<dbReference type="EMBL" id="QAID01000035">
    <property type="protein sequence ID" value="MDN4578195.1"/>
    <property type="molecule type" value="Genomic_DNA"/>
</dbReference>